<evidence type="ECO:0000256" key="5">
    <source>
        <dbReference type="ARBA" id="ARBA00013321"/>
    </source>
</evidence>
<gene>
    <name evidence="11" type="ORF">E3202_04065</name>
</gene>
<organism evidence="11 12">
    <name type="scientific">Oecophyllibacter saccharovorans</name>
    <dbReference type="NCBI Taxonomy" id="2558360"/>
    <lineage>
        <taxon>Bacteria</taxon>
        <taxon>Pseudomonadati</taxon>
        <taxon>Pseudomonadota</taxon>
        <taxon>Alphaproteobacteria</taxon>
        <taxon>Acetobacterales</taxon>
        <taxon>Acetobacteraceae</taxon>
        <taxon>Oecophyllibacter</taxon>
    </lineage>
</organism>
<evidence type="ECO:0000256" key="4">
    <source>
        <dbReference type="ARBA" id="ARBA00012280"/>
    </source>
</evidence>
<comment type="caution">
    <text evidence="11">The sequence shown here is derived from an EMBL/GenBank/DDBJ whole genome shotgun (WGS) entry which is preliminary data.</text>
</comment>
<feature type="compositionally biased region" description="Polar residues" evidence="9">
    <location>
        <begin position="65"/>
        <end position="75"/>
    </location>
</feature>
<dbReference type="GO" id="GO:0004591">
    <property type="term" value="F:oxoglutarate dehydrogenase (succinyl-transferring) activity"/>
    <property type="evidence" value="ECO:0007669"/>
    <property type="project" value="UniProtKB-EC"/>
</dbReference>
<dbReference type="EMBL" id="SORZ01000001">
    <property type="protein sequence ID" value="TPW36079.1"/>
    <property type="molecule type" value="Genomic_DNA"/>
</dbReference>
<dbReference type="Gene3D" id="3.40.50.11610">
    <property type="entry name" value="Multifunctional 2-oxoglutarate metabolism enzyme, C-terminal domain"/>
    <property type="match status" value="1"/>
</dbReference>
<accession>A0A506US11</accession>
<dbReference type="InterPro" id="IPR031717">
    <property type="entry name" value="ODO-1/KGD_C"/>
</dbReference>
<feature type="compositionally biased region" description="Basic and acidic residues" evidence="9">
    <location>
        <begin position="339"/>
        <end position="351"/>
    </location>
</feature>
<dbReference type="SMART" id="SM00861">
    <property type="entry name" value="Transket_pyr"/>
    <property type="match status" value="1"/>
</dbReference>
<dbReference type="InterPro" id="IPR042179">
    <property type="entry name" value="KGD_C_sf"/>
</dbReference>
<feature type="region of interest" description="Disordered" evidence="9">
    <location>
        <begin position="1"/>
        <end position="24"/>
    </location>
</feature>
<keyword evidence="6 11" id="KW-0560">Oxidoreductase</keyword>
<dbReference type="NCBIfam" id="TIGR00239">
    <property type="entry name" value="2oxo_dh_E1"/>
    <property type="match status" value="1"/>
</dbReference>
<name>A0A506US11_9PROT</name>
<keyword evidence="12" id="KW-1185">Reference proteome</keyword>
<dbReference type="PIRSF" id="PIRSF000157">
    <property type="entry name" value="Oxoglu_dh_E1"/>
    <property type="match status" value="1"/>
</dbReference>
<dbReference type="InterPro" id="IPR001017">
    <property type="entry name" value="DH_E1"/>
</dbReference>
<dbReference type="PANTHER" id="PTHR23152:SF4">
    <property type="entry name" value="2-OXOADIPATE DEHYDROGENASE COMPLEX COMPONENT E1"/>
    <property type="match status" value="1"/>
</dbReference>
<dbReference type="PANTHER" id="PTHR23152">
    <property type="entry name" value="2-OXOGLUTARATE DEHYDROGENASE"/>
    <property type="match status" value="1"/>
</dbReference>
<evidence type="ECO:0000259" key="10">
    <source>
        <dbReference type="SMART" id="SM00861"/>
    </source>
</evidence>
<reference evidence="11 12" key="1">
    <citation type="submission" date="2019-03" db="EMBL/GenBank/DDBJ databases">
        <title>The complete genome sequence of Neokomagataea sp. Jb2 NBRC113641.</title>
        <authorList>
            <person name="Chua K.-O."/>
            <person name="Chan K.-G."/>
            <person name="See-Too W.-S."/>
        </authorList>
    </citation>
    <scope>NUCLEOTIDE SEQUENCE [LARGE SCALE GENOMIC DNA]</scope>
    <source>
        <strain evidence="11 12">Jb2</strain>
    </source>
</reference>
<dbReference type="Gene3D" id="3.40.50.12470">
    <property type="match status" value="1"/>
</dbReference>
<comment type="cofactor">
    <cofactor evidence="1">
        <name>thiamine diphosphate</name>
        <dbReference type="ChEBI" id="CHEBI:58937"/>
    </cofactor>
</comment>
<dbReference type="NCBIfam" id="NF006914">
    <property type="entry name" value="PRK09404.1"/>
    <property type="match status" value="1"/>
</dbReference>
<feature type="region of interest" description="Disordered" evidence="9">
    <location>
        <begin position="339"/>
        <end position="372"/>
    </location>
</feature>
<evidence type="ECO:0000256" key="9">
    <source>
        <dbReference type="SAM" id="MobiDB-lite"/>
    </source>
</evidence>
<evidence type="ECO:0000256" key="8">
    <source>
        <dbReference type="ARBA" id="ARBA00030680"/>
    </source>
</evidence>
<evidence type="ECO:0000256" key="3">
    <source>
        <dbReference type="ARBA" id="ARBA00011301"/>
    </source>
</evidence>
<dbReference type="EC" id="1.2.4.2" evidence="4"/>
<sequence>MNKAAAEDTEPQARAQSVQGPDIFSGDNLSYLTALEEQWGATWHADPAQVPPDIAALLQVLEQGHTPSSAVQSPQDLPEGHGQLSSPTAHTAIETEMGACAQTLRRRNLREAWRQRGHLRARLDPLELRPLPELPELTPPDADPSLLARLEQAYGGEIGVEFMHLQDPAQRQWWIDRFESPLSHTSHLAGQTDPLAPRELLSLLTQAEGFEHFCQQRFLGMRRFGLEGGESLIVALQSLIAESLKDGVQSISLGMPHRGRLNVMATVLRKPAEAIFAEFAGKAFQPPGFEVSGDVKYHLGTATTLANDATGTALRLTLLPNPSHLEAVDPVVMGRVRADQDRTQESLERAQAHRSHNTQNRADGGAPPPHEQARQAHLGILVHGDAAFAGQGVVYETLQLSRLPGYGTGGTVHLLVNNQIGFTTGPESAHSGIWNTDVARTVQAPVLHVNGDAPEAVMRAARLAHQWRTEFGSDVVLDILCYRRHGHNETDEPAFTQPAMVQAINAHPTTRQLYARKLENEGLLTAREAAALWDRTQTRLQKAFDEADDYQPDGTDWLDVGPLDPTRLQDGPERIQPMTGVPLARLREVGLAMTRVPEGVTVHLRLERQLVARRKAVQEGGPIDWATAESLALGTLALDGHPVRLSGQDSQRGTFSQRHAVLNDQHGLGTQTPLAHLSPRQAPVKIWNSPLSEYGVLGFEYGYSLGNPEALVMWEAQFGDFANGAQIIIDQFLAAGETKWLRSSGLTLLLPHGYEGAGPEHSSARPERFLQLCAENNLRVCMPSTPASFFHLLRRQIARRCRKPLVVFTPKSLLRHRNAVSALQDMGPRTRFLPVLTDPMAGKGARRIVLCSGKVYYDLVAEREKRQQEEEVALIRLEQLYPFPHHALVEALKAHPEAEHVVWCQEEPRNGGAWRFVDRRVEHAVKTAGLTNADGTPKRTLYAGRAAGASPATGLASRHQAEQRALVEKALTRDATPTPSYQPETP</sequence>
<dbReference type="GO" id="GO:0030976">
    <property type="term" value="F:thiamine pyrophosphate binding"/>
    <property type="evidence" value="ECO:0007669"/>
    <property type="project" value="InterPro"/>
</dbReference>
<comment type="subunit">
    <text evidence="3">Homodimer. Part of the 2-oxoglutarate dehydrogenase (OGDH) complex composed of E1 (2-oxoglutarate dehydrogenase), E2 (dihydrolipoamide succinyltransferase) and E3 (dihydrolipoamide dehydrogenase); the complex contains multiple copies of the three enzymatic components (E1, E2 and E3).</text>
</comment>
<dbReference type="Proteomes" id="UP000315037">
    <property type="component" value="Unassembled WGS sequence"/>
</dbReference>
<keyword evidence="7" id="KW-0786">Thiamine pyrophosphate</keyword>
<dbReference type="Gene3D" id="3.40.50.970">
    <property type="match status" value="1"/>
</dbReference>
<dbReference type="AlphaFoldDB" id="A0A506US11"/>
<comment type="function">
    <text evidence="2">E1 component of the 2-oxoglutarate dehydrogenase (OGDH) complex which catalyzes the decarboxylation of 2-oxoglutarate, the first step in the conversion of 2-oxoglutarate to succinyl-CoA and CO(2).</text>
</comment>
<dbReference type="InterPro" id="IPR011603">
    <property type="entry name" value="2oxoglutarate_DH_E1"/>
</dbReference>
<dbReference type="RefSeq" id="WP_165600423.1">
    <property type="nucleotide sequence ID" value="NZ_SORZ01000001.1"/>
</dbReference>
<dbReference type="Pfam" id="PF16870">
    <property type="entry name" value="OxoGdeHyase_C"/>
    <property type="match status" value="1"/>
</dbReference>
<evidence type="ECO:0000256" key="7">
    <source>
        <dbReference type="ARBA" id="ARBA00023052"/>
    </source>
</evidence>
<feature type="domain" description="Transketolase-like pyrimidine-binding" evidence="10">
    <location>
        <begin position="623"/>
        <end position="816"/>
    </location>
</feature>
<dbReference type="Pfam" id="PF02779">
    <property type="entry name" value="Transket_pyr"/>
    <property type="match status" value="1"/>
</dbReference>
<dbReference type="SUPFAM" id="SSF52518">
    <property type="entry name" value="Thiamin diphosphate-binding fold (THDP-binding)"/>
    <property type="match status" value="2"/>
</dbReference>
<dbReference type="Pfam" id="PF00676">
    <property type="entry name" value="E1_dh"/>
    <property type="match status" value="1"/>
</dbReference>
<dbReference type="NCBIfam" id="NF008907">
    <property type="entry name" value="PRK12270.1"/>
    <property type="match status" value="1"/>
</dbReference>
<evidence type="ECO:0000256" key="2">
    <source>
        <dbReference type="ARBA" id="ARBA00003906"/>
    </source>
</evidence>
<dbReference type="CDD" id="cd02016">
    <property type="entry name" value="TPP_E1_OGDC_like"/>
    <property type="match status" value="1"/>
</dbReference>
<protein>
    <recommendedName>
        <fullName evidence="5">2-oxoglutarate dehydrogenase E1 component</fullName>
        <ecNumber evidence="4">1.2.4.2</ecNumber>
    </recommendedName>
    <alternativeName>
        <fullName evidence="8">Alpha-ketoglutarate dehydrogenase</fullName>
    </alternativeName>
</protein>
<evidence type="ECO:0000313" key="12">
    <source>
        <dbReference type="Proteomes" id="UP000315037"/>
    </source>
</evidence>
<dbReference type="InterPro" id="IPR029061">
    <property type="entry name" value="THDP-binding"/>
</dbReference>
<evidence type="ECO:0000256" key="1">
    <source>
        <dbReference type="ARBA" id="ARBA00001964"/>
    </source>
</evidence>
<evidence type="ECO:0000313" key="11">
    <source>
        <dbReference type="EMBL" id="TPW36079.1"/>
    </source>
</evidence>
<feature type="region of interest" description="Disordered" evidence="9">
    <location>
        <begin position="65"/>
        <end position="86"/>
    </location>
</feature>
<proteinExistence type="predicted"/>
<evidence type="ECO:0000256" key="6">
    <source>
        <dbReference type="ARBA" id="ARBA00023002"/>
    </source>
</evidence>
<dbReference type="InterPro" id="IPR005475">
    <property type="entry name" value="Transketolase-like_Pyr-bd"/>
</dbReference>